<protein>
    <submittedName>
        <fullName evidence="1">Uncharacterized protein</fullName>
    </submittedName>
</protein>
<accession>S4NIC1</accession>
<dbReference type="EMBL" id="BASH01000004">
    <property type="protein sequence ID" value="GAD16977.1"/>
    <property type="molecule type" value="Genomic_DNA"/>
</dbReference>
<organism evidence="1 2">
    <name type="scientific">Lentilactobacillus otakiensis DSM 19908 = JCM 15040</name>
    <dbReference type="NCBI Taxonomy" id="1423780"/>
    <lineage>
        <taxon>Bacteria</taxon>
        <taxon>Bacillati</taxon>
        <taxon>Bacillota</taxon>
        <taxon>Bacilli</taxon>
        <taxon>Lactobacillales</taxon>
        <taxon>Lactobacillaceae</taxon>
        <taxon>Lentilactobacillus</taxon>
    </lineage>
</organism>
<evidence type="ECO:0000313" key="1">
    <source>
        <dbReference type="EMBL" id="GAD16977.1"/>
    </source>
</evidence>
<name>S4NIC1_9LACO</name>
<dbReference type="AlphaFoldDB" id="S4NIC1"/>
<gene>
    <name evidence="1" type="ORF">LOT_1515</name>
</gene>
<dbReference type="Proteomes" id="UP000016361">
    <property type="component" value="Unassembled WGS sequence"/>
</dbReference>
<proteinExistence type="predicted"/>
<sequence>MIEEPLPTMRINKFEIGVPIKINSKPTTAAIEFVRLKLAIKNTIVMISKQEKNY</sequence>
<evidence type="ECO:0000313" key="2">
    <source>
        <dbReference type="Proteomes" id="UP000016361"/>
    </source>
</evidence>
<reference evidence="2" key="1">
    <citation type="journal article" date="2013" name="Genome Announc.">
        <title>Draft Genome Sequence of D-Branched-Chain Amino Acid Producer Lactobacillus otakiensis JCM 15040T, Isolated from a Traditional Japanese Pickle.</title>
        <authorList>
            <person name="Doi K."/>
            <person name="Mori K."/>
            <person name="Mutaguchi Y."/>
            <person name="Tashiro K."/>
            <person name="Fujino Y."/>
            <person name="Ohmori T."/>
            <person name="Kuhara S."/>
            <person name="Ohshima T."/>
        </authorList>
    </citation>
    <scope>NUCLEOTIDE SEQUENCE [LARGE SCALE GENOMIC DNA]</scope>
    <source>
        <strain evidence="2">JCM 15040</strain>
    </source>
</reference>
<keyword evidence="2" id="KW-1185">Reference proteome</keyword>
<comment type="caution">
    <text evidence="1">The sequence shown here is derived from an EMBL/GenBank/DDBJ whole genome shotgun (WGS) entry which is preliminary data.</text>
</comment>